<organism evidence="2 3">
    <name type="scientific">Nibribacter koreensis</name>
    <dbReference type="NCBI Taxonomy" id="1084519"/>
    <lineage>
        <taxon>Bacteria</taxon>
        <taxon>Pseudomonadati</taxon>
        <taxon>Bacteroidota</taxon>
        <taxon>Cytophagia</taxon>
        <taxon>Cytophagales</taxon>
        <taxon>Hymenobacteraceae</taxon>
        <taxon>Nibribacter</taxon>
    </lineage>
</organism>
<evidence type="ECO:0008006" key="4">
    <source>
        <dbReference type="Google" id="ProtNLM"/>
    </source>
</evidence>
<gene>
    <name evidence="2" type="ORF">GCM10023183_15440</name>
</gene>
<dbReference type="Proteomes" id="UP001501844">
    <property type="component" value="Unassembled WGS sequence"/>
</dbReference>
<keyword evidence="1" id="KW-0812">Transmembrane</keyword>
<name>A0ABP8FGF8_9BACT</name>
<accession>A0ABP8FGF8</accession>
<evidence type="ECO:0000313" key="3">
    <source>
        <dbReference type="Proteomes" id="UP001501844"/>
    </source>
</evidence>
<dbReference type="EMBL" id="BAABGX010000002">
    <property type="protein sequence ID" value="GAA4303127.1"/>
    <property type="molecule type" value="Genomic_DNA"/>
</dbReference>
<sequence>MKIQVSQDINKEYYNEYYSEWLKFRSKFKKWENIIGFISLTASLVIYLFDDSLIFISVGLFVFGSLMVYEYYSSKSKWLKGRLNSKMIDTKVTLIFEEERIQTFGPFTEMNGKWDFFSDAVKTDKGLILVPENGISIYLQNKAFANPSDIEAVFDRIKKN</sequence>
<keyword evidence="1" id="KW-0472">Membrane</keyword>
<dbReference type="RefSeq" id="WP_345164361.1">
    <property type="nucleotide sequence ID" value="NZ_BAABGX010000002.1"/>
</dbReference>
<evidence type="ECO:0000256" key="1">
    <source>
        <dbReference type="SAM" id="Phobius"/>
    </source>
</evidence>
<feature type="transmembrane region" description="Helical" evidence="1">
    <location>
        <begin position="31"/>
        <end position="48"/>
    </location>
</feature>
<feature type="transmembrane region" description="Helical" evidence="1">
    <location>
        <begin position="54"/>
        <end position="72"/>
    </location>
</feature>
<comment type="caution">
    <text evidence="2">The sequence shown here is derived from an EMBL/GenBank/DDBJ whole genome shotgun (WGS) entry which is preliminary data.</text>
</comment>
<evidence type="ECO:0000313" key="2">
    <source>
        <dbReference type="EMBL" id="GAA4303127.1"/>
    </source>
</evidence>
<keyword evidence="1" id="KW-1133">Transmembrane helix</keyword>
<proteinExistence type="predicted"/>
<reference evidence="3" key="1">
    <citation type="journal article" date="2019" name="Int. J. Syst. Evol. Microbiol.">
        <title>The Global Catalogue of Microorganisms (GCM) 10K type strain sequencing project: providing services to taxonomists for standard genome sequencing and annotation.</title>
        <authorList>
            <consortium name="The Broad Institute Genomics Platform"/>
            <consortium name="The Broad Institute Genome Sequencing Center for Infectious Disease"/>
            <person name="Wu L."/>
            <person name="Ma J."/>
        </authorList>
    </citation>
    <scope>NUCLEOTIDE SEQUENCE [LARGE SCALE GENOMIC DNA]</scope>
    <source>
        <strain evidence="3">JCM 17917</strain>
    </source>
</reference>
<keyword evidence="3" id="KW-1185">Reference proteome</keyword>
<protein>
    <recommendedName>
        <fullName evidence="4">YcxB-like protein</fullName>
    </recommendedName>
</protein>